<dbReference type="InterPro" id="IPR011990">
    <property type="entry name" value="TPR-like_helical_dom_sf"/>
</dbReference>
<feature type="transmembrane region" description="Helical" evidence="1">
    <location>
        <begin position="378"/>
        <end position="399"/>
    </location>
</feature>
<proteinExistence type="predicted"/>
<organism evidence="2 3">
    <name type="scientific">Chryseobacterium carnipullorum</name>
    <dbReference type="NCBI Taxonomy" id="1124835"/>
    <lineage>
        <taxon>Bacteria</taxon>
        <taxon>Pseudomonadati</taxon>
        <taxon>Bacteroidota</taxon>
        <taxon>Flavobacteriia</taxon>
        <taxon>Flavobacteriales</taxon>
        <taxon>Weeksellaceae</taxon>
        <taxon>Chryseobacterium group</taxon>
        <taxon>Chryseobacterium</taxon>
    </lineage>
</organism>
<evidence type="ECO:0000313" key="3">
    <source>
        <dbReference type="Proteomes" id="UP000255224"/>
    </source>
</evidence>
<keyword evidence="1" id="KW-0812">Transmembrane</keyword>
<gene>
    <name evidence="2" type="ORF">NCTC13533_02032</name>
</gene>
<dbReference type="RefSeq" id="WP_123880352.1">
    <property type="nucleotide sequence ID" value="NZ_CP033920.1"/>
</dbReference>
<protein>
    <submittedName>
        <fullName evidence="2">Tetratricopeptide repeat</fullName>
    </submittedName>
</protein>
<dbReference type="Gene3D" id="1.25.40.10">
    <property type="entry name" value="Tetratricopeptide repeat domain"/>
    <property type="match status" value="1"/>
</dbReference>
<keyword evidence="1" id="KW-0472">Membrane</keyword>
<keyword evidence="1" id="KW-1133">Transmembrane helix</keyword>
<sequence length="442" mass="51993">MKTLLSIFCFLCISMSPRPEVTGNDYFHELTKELKPIVDYPAKISQLQQQELGKYKKSGDEQYLISSKYVELFLYRNNTNKQIPLVYELLKLNNNRYEYISMTSYYNVSIQLEKTSPELAMHFIDEAIIFNKTLTALHYSGHLYHMKGRLYYNSKSYTSALYYFNKALKSFRPEDYLYTASMHNNFGLTYAKLNNIGKALQETQKGIDILESKNNLTKEESDFLMDMKGSLGFYYYQLKDYTSAENLLTGEFEYCKNKKELFPQLIIASERLYDLYAVTGQKAEQRQIVDYLLHTEPFLTDTYHKIMVNEIVQKYYSANNDIQRLKEVSGKLVMLNHEFDDENSENIQKTSDLLNKNVIKSINERYDYEIKIHQKKQFLTLLMCCLIVITIALIALNIWTTKKSEKKDAEKQREILEAKKESLKKTSSFKMKRSKTCIRILI</sequence>
<dbReference type="AlphaFoldDB" id="A0A376DUJ2"/>
<name>A0A376DUJ2_CHRCU</name>
<dbReference type="InterPro" id="IPR019734">
    <property type="entry name" value="TPR_rpt"/>
</dbReference>
<dbReference type="EMBL" id="UFVQ01000003">
    <property type="protein sequence ID" value="STC95923.1"/>
    <property type="molecule type" value="Genomic_DNA"/>
</dbReference>
<reference evidence="2 3" key="1">
    <citation type="submission" date="2018-06" db="EMBL/GenBank/DDBJ databases">
        <authorList>
            <consortium name="Pathogen Informatics"/>
            <person name="Doyle S."/>
        </authorList>
    </citation>
    <scope>NUCLEOTIDE SEQUENCE [LARGE SCALE GENOMIC DNA]</scope>
    <source>
        <strain evidence="2 3">NCTC13533</strain>
    </source>
</reference>
<dbReference type="SMART" id="SM00028">
    <property type="entry name" value="TPR"/>
    <property type="match status" value="2"/>
</dbReference>
<accession>A0A376DUJ2</accession>
<dbReference type="SUPFAM" id="SSF48452">
    <property type="entry name" value="TPR-like"/>
    <property type="match status" value="1"/>
</dbReference>
<evidence type="ECO:0000256" key="1">
    <source>
        <dbReference type="SAM" id="Phobius"/>
    </source>
</evidence>
<dbReference type="OrthoDB" id="1247949at2"/>
<dbReference type="Proteomes" id="UP000255224">
    <property type="component" value="Unassembled WGS sequence"/>
</dbReference>
<evidence type="ECO:0000313" key="2">
    <source>
        <dbReference type="EMBL" id="STC95923.1"/>
    </source>
</evidence>